<feature type="site" description="Could be important to modulate the pK values of the two catalytic cysteine residues" evidence="3">
    <location>
        <position position="210"/>
    </location>
</feature>
<keyword evidence="2 3" id="KW-0413">Isomerase</keyword>
<keyword evidence="3" id="KW-0457">Lysine biosynthesis</keyword>
<reference evidence="5 6" key="1">
    <citation type="journal article" date="2013" name="Biodegradation">
        <title>Quantitative proteomic analysis of ibuprofen-degrading Patulibacter sp. strain I11.</title>
        <authorList>
            <person name="Almeida B."/>
            <person name="Kjeldal H."/>
            <person name="Lolas I."/>
            <person name="Knudsen A.D."/>
            <person name="Carvalho G."/>
            <person name="Nielsen K.L."/>
            <person name="Barreto Crespo M.T."/>
            <person name="Stensballe A."/>
            <person name="Nielsen J.L."/>
        </authorList>
    </citation>
    <scope>NUCLEOTIDE SEQUENCE [LARGE SCALE GENOMIC DNA]</scope>
    <source>
        <strain evidence="5 6">I11</strain>
    </source>
</reference>
<keyword evidence="3" id="KW-0963">Cytoplasm</keyword>
<comment type="caution">
    <text evidence="5">The sequence shown here is derived from an EMBL/GenBank/DDBJ whole genome shotgun (WGS) entry which is preliminary data.</text>
</comment>
<comment type="pathway">
    <text evidence="3">Amino-acid biosynthesis; L-lysine biosynthesis via DAP pathway; DL-2,6-diaminopimelate from LL-2,6-diaminopimelate: step 1/1.</text>
</comment>
<dbReference type="Pfam" id="PF01678">
    <property type="entry name" value="DAP_epimerase"/>
    <property type="match status" value="2"/>
</dbReference>
<dbReference type="GO" id="GO:0009089">
    <property type="term" value="P:lysine biosynthetic process via diaminopimelate"/>
    <property type="evidence" value="ECO:0007669"/>
    <property type="project" value="UniProtKB-UniRule"/>
</dbReference>
<dbReference type="NCBIfam" id="TIGR00652">
    <property type="entry name" value="DapF"/>
    <property type="match status" value="1"/>
</dbReference>
<dbReference type="HAMAP" id="MF_00197">
    <property type="entry name" value="DAP_epimerase"/>
    <property type="match status" value="1"/>
</dbReference>
<sequence length="291" mass="30976">MRFEKWQALGNDYLIVERERLPFELTAARARMLCDPHVGPGGDGVLELSPPTDPGSIADLRILNPDGSEAELSGNGAREAIMYLVRRGWTDRSQFSITTVAGEIRPTILSDTTCRVDMGRARLVSDDFPSGPDDGRGTIEAVDGLRWSFQHVKVGNPQCSIAVADRAELDALDLPAIGPAIERHASFPNRTNVSWYSELAPGRIRARIFERGVGETMSSGTGASGAAVAYVLAGGGGGSQSDRESVTVELDGGELVVDVTEDLHVDLTGWAVPVYVADASDELLAALAEAA</sequence>
<comment type="similarity">
    <text evidence="1 3">Belongs to the diaminopimelate epimerase family.</text>
</comment>
<feature type="binding site" evidence="3">
    <location>
        <begin position="220"/>
        <end position="221"/>
    </location>
    <ligand>
        <name>substrate</name>
    </ligand>
</feature>
<dbReference type="PANTHER" id="PTHR31689:SF0">
    <property type="entry name" value="DIAMINOPIMELATE EPIMERASE"/>
    <property type="match status" value="1"/>
</dbReference>
<dbReference type="OrthoDB" id="9805408at2"/>
<evidence type="ECO:0000256" key="4">
    <source>
        <dbReference type="NCBIfam" id="TIGR00652"/>
    </source>
</evidence>
<evidence type="ECO:0000256" key="1">
    <source>
        <dbReference type="ARBA" id="ARBA00010219"/>
    </source>
</evidence>
<keyword evidence="6" id="KW-1185">Reference proteome</keyword>
<comment type="function">
    <text evidence="3">Catalyzes the stereoinversion of LL-2,6-diaminopimelate (L,L-DAP) to meso-diaminopimelate (meso-DAP), a precursor of L-lysine and an essential component of the bacterial peptidoglycan.</text>
</comment>
<dbReference type="InterPro" id="IPR001653">
    <property type="entry name" value="DAP_epimerase_DapF"/>
</dbReference>
<dbReference type="UniPathway" id="UPA00034">
    <property type="reaction ID" value="UER00025"/>
</dbReference>
<organism evidence="5 6">
    <name type="scientific">Patulibacter medicamentivorans</name>
    <dbReference type="NCBI Taxonomy" id="1097667"/>
    <lineage>
        <taxon>Bacteria</taxon>
        <taxon>Bacillati</taxon>
        <taxon>Actinomycetota</taxon>
        <taxon>Thermoleophilia</taxon>
        <taxon>Solirubrobacterales</taxon>
        <taxon>Patulibacteraceae</taxon>
        <taxon>Patulibacter</taxon>
    </lineage>
</organism>
<feature type="binding site" evidence="3">
    <location>
        <begin position="74"/>
        <end position="75"/>
    </location>
    <ligand>
        <name>substrate</name>
    </ligand>
</feature>
<feature type="binding site" evidence="3">
    <location>
        <position position="156"/>
    </location>
    <ligand>
        <name>substrate</name>
    </ligand>
</feature>
<dbReference type="GO" id="GO:0005829">
    <property type="term" value="C:cytosol"/>
    <property type="evidence" value="ECO:0007669"/>
    <property type="project" value="TreeGrafter"/>
</dbReference>
<feature type="binding site" evidence="3">
    <location>
        <position position="64"/>
    </location>
    <ligand>
        <name>substrate</name>
    </ligand>
</feature>
<comment type="catalytic activity">
    <reaction evidence="3">
        <text>(2S,6S)-2,6-diaminopimelate = meso-2,6-diaminopimelate</text>
        <dbReference type="Rhea" id="RHEA:15393"/>
        <dbReference type="ChEBI" id="CHEBI:57609"/>
        <dbReference type="ChEBI" id="CHEBI:57791"/>
        <dbReference type="EC" id="5.1.1.7"/>
    </reaction>
</comment>
<gene>
    <name evidence="3" type="primary">dapF</name>
    <name evidence="5" type="ORF">PAI11_11010</name>
</gene>
<dbReference type="Gene3D" id="3.10.310.10">
    <property type="entry name" value="Diaminopimelate Epimerase, Chain A, domain 1"/>
    <property type="match status" value="2"/>
</dbReference>
<dbReference type="EC" id="5.1.1.7" evidence="3 4"/>
<dbReference type="PANTHER" id="PTHR31689">
    <property type="entry name" value="DIAMINOPIMELATE EPIMERASE, CHLOROPLASTIC"/>
    <property type="match status" value="1"/>
</dbReference>
<dbReference type="EMBL" id="AGUD01000051">
    <property type="protein sequence ID" value="EHN12014.1"/>
    <property type="molecule type" value="Genomic_DNA"/>
</dbReference>
<dbReference type="GO" id="GO:0008837">
    <property type="term" value="F:diaminopimelate epimerase activity"/>
    <property type="evidence" value="ECO:0007669"/>
    <property type="project" value="UniProtKB-UniRule"/>
</dbReference>
<protein>
    <recommendedName>
        <fullName evidence="3 4">Diaminopimelate epimerase</fullName>
        <shortName evidence="3">DAP epimerase</shortName>
        <ecNumber evidence="3 4">5.1.1.7</ecNumber>
    </recommendedName>
    <alternativeName>
        <fullName evidence="3">PLP-independent amino acid racemase</fullName>
    </alternativeName>
</protein>
<comment type="subunit">
    <text evidence="3">Homodimer.</text>
</comment>
<keyword evidence="3" id="KW-0028">Amino-acid biosynthesis</keyword>
<evidence type="ECO:0000313" key="5">
    <source>
        <dbReference type="EMBL" id="EHN12014.1"/>
    </source>
</evidence>
<dbReference type="AlphaFoldDB" id="H0E2T6"/>
<accession>H0E2T6</accession>
<evidence type="ECO:0000313" key="6">
    <source>
        <dbReference type="Proteomes" id="UP000005143"/>
    </source>
</evidence>
<dbReference type="Proteomes" id="UP000005143">
    <property type="component" value="Unassembled WGS sequence"/>
</dbReference>
<feature type="binding site" evidence="3">
    <location>
        <begin position="210"/>
        <end position="211"/>
    </location>
    <ligand>
        <name>substrate</name>
    </ligand>
</feature>
<proteinExistence type="inferred from homology"/>
<evidence type="ECO:0000256" key="2">
    <source>
        <dbReference type="ARBA" id="ARBA00023235"/>
    </source>
</evidence>
<feature type="binding site" evidence="3">
    <location>
        <position position="192"/>
    </location>
    <ligand>
        <name>substrate</name>
    </ligand>
</feature>
<dbReference type="SUPFAM" id="SSF54506">
    <property type="entry name" value="Diaminopimelate epimerase-like"/>
    <property type="match status" value="2"/>
</dbReference>
<comment type="subcellular location">
    <subcellularLocation>
        <location evidence="3">Cytoplasm</location>
    </subcellularLocation>
</comment>
<dbReference type="RefSeq" id="WP_007571824.1">
    <property type="nucleotide sequence ID" value="NZ_AGUD01000051.1"/>
</dbReference>
<feature type="binding site" evidence="3">
    <location>
        <position position="11"/>
    </location>
    <ligand>
        <name>substrate</name>
    </ligand>
</feature>
<comment type="caution">
    <text evidence="3">Lacks conserved residue(s) required for the propagation of feature annotation.</text>
</comment>
<evidence type="ECO:0000256" key="3">
    <source>
        <dbReference type="HAMAP-Rule" id="MF_00197"/>
    </source>
</evidence>
<name>H0E2T6_9ACTN</name>